<keyword evidence="2" id="KW-1185">Reference proteome</keyword>
<proteinExistence type="predicted"/>
<dbReference type="AlphaFoldDB" id="A0A0C3NN63"/>
<evidence type="ECO:0000313" key="2">
    <source>
        <dbReference type="Proteomes" id="UP000053257"/>
    </source>
</evidence>
<dbReference type="Proteomes" id="UP000053257">
    <property type="component" value="Unassembled WGS sequence"/>
</dbReference>
<accession>A0A0C3NN63</accession>
<protein>
    <submittedName>
        <fullName evidence="1">Uncharacterized protein</fullName>
    </submittedName>
</protein>
<name>A0A0C3NN63_PHLG1</name>
<dbReference type="EMBL" id="KN840516">
    <property type="protein sequence ID" value="KIP06514.1"/>
    <property type="molecule type" value="Genomic_DNA"/>
</dbReference>
<dbReference type="HOGENOM" id="CLU_2334380_0_0_1"/>
<evidence type="ECO:0000313" key="1">
    <source>
        <dbReference type="EMBL" id="KIP06514.1"/>
    </source>
</evidence>
<gene>
    <name evidence="1" type="ORF">PHLGIDRAFT_453420</name>
</gene>
<reference evidence="1 2" key="1">
    <citation type="journal article" date="2014" name="PLoS Genet.">
        <title>Analysis of the Phlebiopsis gigantea genome, transcriptome and secretome provides insight into its pioneer colonization strategies of wood.</title>
        <authorList>
            <person name="Hori C."/>
            <person name="Ishida T."/>
            <person name="Igarashi K."/>
            <person name="Samejima M."/>
            <person name="Suzuki H."/>
            <person name="Master E."/>
            <person name="Ferreira P."/>
            <person name="Ruiz-Duenas F.J."/>
            <person name="Held B."/>
            <person name="Canessa P."/>
            <person name="Larrondo L.F."/>
            <person name="Schmoll M."/>
            <person name="Druzhinina I.S."/>
            <person name="Kubicek C.P."/>
            <person name="Gaskell J.A."/>
            <person name="Kersten P."/>
            <person name="St John F."/>
            <person name="Glasner J."/>
            <person name="Sabat G."/>
            <person name="Splinter BonDurant S."/>
            <person name="Syed K."/>
            <person name="Yadav J."/>
            <person name="Mgbeahuruike A.C."/>
            <person name="Kovalchuk A."/>
            <person name="Asiegbu F.O."/>
            <person name="Lackner G."/>
            <person name="Hoffmeister D."/>
            <person name="Rencoret J."/>
            <person name="Gutierrez A."/>
            <person name="Sun H."/>
            <person name="Lindquist E."/>
            <person name="Barry K."/>
            <person name="Riley R."/>
            <person name="Grigoriev I.V."/>
            <person name="Henrissat B."/>
            <person name="Kues U."/>
            <person name="Berka R.M."/>
            <person name="Martinez A.T."/>
            <person name="Covert S.F."/>
            <person name="Blanchette R.A."/>
            <person name="Cullen D."/>
        </authorList>
    </citation>
    <scope>NUCLEOTIDE SEQUENCE [LARGE SCALE GENOMIC DNA]</scope>
    <source>
        <strain evidence="1 2">11061_1 CR5-6</strain>
    </source>
</reference>
<organism evidence="1 2">
    <name type="scientific">Phlebiopsis gigantea (strain 11061_1 CR5-6)</name>
    <name type="common">White-rot fungus</name>
    <name type="synonym">Peniophora gigantea</name>
    <dbReference type="NCBI Taxonomy" id="745531"/>
    <lineage>
        <taxon>Eukaryota</taxon>
        <taxon>Fungi</taxon>
        <taxon>Dikarya</taxon>
        <taxon>Basidiomycota</taxon>
        <taxon>Agaricomycotina</taxon>
        <taxon>Agaricomycetes</taxon>
        <taxon>Polyporales</taxon>
        <taxon>Phanerochaetaceae</taxon>
        <taxon>Phlebiopsis</taxon>
    </lineage>
</organism>
<sequence>MCFASIIVTTRIRRTEACRRLGGGCSRHEFHRAPCSSETLTPCSGRLREVRPLLKLTAAGLVSTSLTSMLRTLSHWVWALRLYNSSTTDGESLAQGAT</sequence>